<dbReference type="PROSITE" id="PS50200">
    <property type="entry name" value="RA"/>
    <property type="match status" value="1"/>
</dbReference>
<evidence type="ECO:0000256" key="2">
    <source>
        <dbReference type="ARBA" id="ARBA00005381"/>
    </source>
</evidence>
<evidence type="ECO:0000259" key="14">
    <source>
        <dbReference type="PROSITE" id="PS50125"/>
    </source>
</evidence>
<feature type="compositionally biased region" description="Polar residues" evidence="13">
    <location>
        <begin position="921"/>
        <end position="937"/>
    </location>
</feature>
<proteinExistence type="inferred from homology"/>
<feature type="region of interest" description="Disordered" evidence="13">
    <location>
        <begin position="1033"/>
        <end position="1061"/>
    </location>
</feature>
<dbReference type="InterPro" id="IPR050216">
    <property type="entry name" value="LRR_domain-containing"/>
</dbReference>
<evidence type="ECO:0000256" key="5">
    <source>
        <dbReference type="ARBA" id="ARBA00022614"/>
    </source>
</evidence>
<evidence type="ECO:0000256" key="3">
    <source>
        <dbReference type="ARBA" id="ARBA00012201"/>
    </source>
</evidence>
<dbReference type="OrthoDB" id="2021138at2759"/>
<feature type="compositionally biased region" description="Polar residues" evidence="13">
    <location>
        <begin position="473"/>
        <end position="486"/>
    </location>
</feature>
<dbReference type="InterPro" id="IPR055071">
    <property type="entry name" value="RA_PHLPP-like"/>
</dbReference>
<dbReference type="SUPFAM" id="SSF81606">
    <property type="entry name" value="PP2C-like"/>
    <property type="match status" value="1"/>
</dbReference>
<keyword evidence="10" id="KW-0456">Lyase</keyword>
<feature type="domain" description="PPM-type phosphatase" evidence="16">
    <location>
        <begin position="1774"/>
        <end position="2052"/>
    </location>
</feature>
<feature type="region of interest" description="Disordered" evidence="13">
    <location>
        <begin position="22"/>
        <end position="44"/>
    </location>
</feature>
<dbReference type="InterPro" id="IPR029787">
    <property type="entry name" value="Nucleotide_cyclase"/>
</dbReference>
<feature type="domain" description="Guanylate cyclase" evidence="14">
    <location>
        <begin position="2110"/>
        <end position="2246"/>
    </location>
</feature>
<dbReference type="PROSITE" id="PS50125">
    <property type="entry name" value="GUANYLATE_CYCLASE_2"/>
    <property type="match status" value="1"/>
</dbReference>
<feature type="compositionally biased region" description="Polar residues" evidence="13">
    <location>
        <begin position="812"/>
        <end position="829"/>
    </location>
</feature>
<evidence type="ECO:0000256" key="7">
    <source>
        <dbReference type="ARBA" id="ARBA00022737"/>
    </source>
</evidence>
<dbReference type="SMART" id="SM00332">
    <property type="entry name" value="PP2Cc"/>
    <property type="match status" value="1"/>
</dbReference>
<accession>G7DUU8</accession>
<dbReference type="GO" id="GO:0035556">
    <property type="term" value="P:intracellular signal transduction"/>
    <property type="evidence" value="ECO:0007669"/>
    <property type="project" value="InterPro"/>
</dbReference>
<dbReference type="SMART" id="SM00044">
    <property type="entry name" value="CYCc"/>
    <property type="match status" value="1"/>
</dbReference>
<keyword evidence="9" id="KW-0115">cAMP biosynthesis</keyword>
<reference evidence="17 18" key="1">
    <citation type="journal article" date="2011" name="J. Gen. Appl. Microbiol.">
        <title>Draft genome sequencing of the enigmatic basidiomycete Mixia osmundae.</title>
        <authorList>
            <person name="Nishida H."/>
            <person name="Nagatsuka Y."/>
            <person name="Sugiyama J."/>
        </authorList>
    </citation>
    <scope>NUCLEOTIDE SEQUENCE [LARGE SCALE GENOMIC DNA]</scope>
    <source>
        <strain evidence="18">CBS 9802 / IAM 14324 / JCM 22182 / KY 12970</strain>
    </source>
</reference>
<dbReference type="Pfam" id="PF00211">
    <property type="entry name" value="Guanylate_cyc"/>
    <property type="match status" value="1"/>
</dbReference>
<gene>
    <name evidence="17" type="primary">Mo01009</name>
    <name evidence="17" type="ORF">E5Q_01009</name>
</gene>
<feature type="domain" description="Ras-associating" evidence="15">
    <location>
        <begin position="1066"/>
        <end position="1158"/>
    </location>
</feature>
<evidence type="ECO:0000256" key="9">
    <source>
        <dbReference type="ARBA" id="ARBA00022998"/>
    </source>
</evidence>
<feature type="region of interest" description="Disordered" evidence="13">
    <location>
        <begin position="655"/>
        <end position="678"/>
    </location>
</feature>
<keyword evidence="8" id="KW-0460">Magnesium</keyword>
<dbReference type="PROSITE" id="PS51746">
    <property type="entry name" value="PPM_2"/>
    <property type="match status" value="1"/>
</dbReference>
<evidence type="ECO:0000256" key="8">
    <source>
        <dbReference type="ARBA" id="ARBA00022842"/>
    </source>
</evidence>
<dbReference type="Gene3D" id="3.30.70.1230">
    <property type="entry name" value="Nucleotide cyclase"/>
    <property type="match status" value="1"/>
</dbReference>
<feature type="region of interest" description="Disordered" evidence="13">
    <location>
        <begin position="132"/>
        <end position="158"/>
    </location>
</feature>
<dbReference type="Gene3D" id="3.80.10.10">
    <property type="entry name" value="Ribonuclease Inhibitor"/>
    <property type="match status" value="3"/>
</dbReference>
<evidence type="ECO:0000256" key="6">
    <source>
        <dbReference type="ARBA" id="ARBA00022723"/>
    </source>
</evidence>
<dbReference type="GO" id="GO:0046872">
    <property type="term" value="F:metal ion binding"/>
    <property type="evidence" value="ECO:0007669"/>
    <property type="project" value="UniProtKB-KW"/>
</dbReference>
<dbReference type="InterPro" id="IPR001611">
    <property type="entry name" value="Leu-rich_rpt"/>
</dbReference>
<evidence type="ECO:0000256" key="12">
    <source>
        <dbReference type="ARBA" id="ARBA00032637"/>
    </source>
</evidence>
<evidence type="ECO:0000256" key="11">
    <source>
        <dbReference type="ARBA" id="ARBA00032597"/>
    </source>
</evidence>
<evidence type="ECO:0000256" key="4">
    <source>
        <dbReference type="ARBA" id="ARBA00021420"/>
    </source>
</evidence>
<comment type="catalytic activity">
    <reaction evidence="1">
        <text>ATP = 3',5'-cyclic AMP + diphosphate</text>
        <dbReference type="Rhea" id="RHEA:15389"/>
        <dbReference type="ChEBI" id="CHEBI:30616"/>
        <dbReference type="ChEBI" id="CHEBI:33019"/>
        <dbReference type="ChEBI" id="CHEBI:58165"/>
        <dbReference type="EC" id="4.6.1.1"/>
    </reaction>
</comment>
<keyword evidence="18" id="KW-1185">Reference proteome</keyword>
<feature type="compositionally biased region" description="Acidic residues" evidence="13">
    <location>
        <begin position="991"/>
        <end position="1005"/>
    </location>
</feature>
<keyword evidence="6" id="KW-0479">Metal-binding</keyword>
<dbReference type="SUPFAM" id="SSF52058">
    <property type="entry name" value="L domain-like"/>
    <property type="match status" value="2"/>
</dbReference>
<dbReference type="PANTHER" id="PTHR48051">
    <property type="match status" value="1"/>
</dbReference>
<dbReference type="GO" id="GO:0005737">
    <property type="term" value="C:cytoplasm"/>
    <property type="evidence" value="ECO:0007669"/>
    <property type="project" value="TreeGrafter"/>
</dbReference>
<dbReference type="InterPro" id="IPR003591">
    <property type="entry name" value="Leu-rich_rpt_typical-subtyp"/>
</dbReference>
<keyword evidence="5" id="KW-0433">Leucine-rich repeat</keyword>
<evidence type="ECO:0000313" key="17">
    <source>
        <dbReference type="EMBL" id="GAA94358.1"/>
    </source>
</evidence>
<dbReference type="RefSeq" id="XP_014565990.1">
    <property type="nucleotide sequence ID" value="XM_014710504.1"/>
</dbReference>
<dbReference type="InParanoid" id="G7DUU8"/>
<dbReference type="CDD" id="cd00143">
    <property type="entry name" value="PP2Cc"/>
    <property type="match status" value="1"/>
</dbReference>
<evidence type="ECO:0000259" key="16">
    <source>
        <dbReference type="PROSITE" id="PS51746"/>
    </source>
</evidence>
<dbReference type="Gene3D" id="3.60.40.10">
    <property type="entry name" value="PPM-type phosphatase domain"/>
    <property type="match status" value="1"/>
</dbReference>
<evidence type="ECO:0000259" key="15">
    <source>
        <dbReference type="PROSITE" id="PS50200"/>
    </source>
</evidence>
<dbReference type="InterPro" id="IPR032675">
    <property type="entry name" value="LRR_dom_sf"/>
</dbReference>
<dbReference type="InterPro" id="IPR000159">
    <property type="entry name" value="RA_dom"/>
</dbReference>
<dbReference type="eggNOG" id="KOG0618">
    <property type="taxonomic scope" value="Eukaryota"/>
</dbReference>
<dbReference type="CDD" id="cd07302">
    <property type="entry name" value="CHD"/>
    <property type="match status" value="1"/>
</dbReference>
<feature type="region of interest" description="Disordered" evidence="13">
    <location>
        <begin position="693"/>
        <end position="729"/>
    </location>
</feature>
<dbReference type="Pfam" id="PF00481">
    <property type="entry name" value="PP2C"/>
    <property type="match status" value="1"/>
</dbReference>
<evidence type="ECO:0000256" key="1">
    <source>
        <dbReference type="ARBA" id="ARBA00001593"/>
    </source>
</evidence>
<feature type="compositionally biased region" description="Low complexity" evidence="13">
    <location>
        <begin position="132"/>
        <end position="143"/>
    </location>
</feature>
<organism evidence="17 18">
    <name type="scientific">Mixia osmundae (strain CBS 9802 / IAM 14324 / JCM 22182 / KY 12970)</name>
    <dbReference type="NCBI Taxonomy" id="764103"/>
    <lineage>
        <taxon>Eukaryota</taxon>
        <taxon>Fungi</taxon>
        <taxon>Dikarya</taxon>
        <taxon>Basidiomycota</taxon>
        <taxon>Pucciniomycotina</taxon>
        <taxon>Mixiomycetes</taxon>
        <taxon>Mixiales</taxon>
        <taxon>Mixiaceae</taxon>
        <taxon>Mixia</taxon>
    </lineage>
</organism>
<feature type="region of interest" description="Disordered" evidence="13">
    <location>
        <begin position="2064"/>
        <end position="2088"/>
    </location>
</feature>
<feature type="compositionally biased region" description="Polar residues" evidence="13">
    <location>
        <begin position="657"/>
        <end position="668"/>
    </location>
</feature>
<dbReference type="GO" id="GO:0006171">
    <property type="term" value="P:cAMP biosynthetic process"/>
    <property type="evidence" value="ECO:0007669"/>
    <property type="project" value="UniProtKB-KW"/>
</dbReference>
<dbReference type="PROSITE" id="PS51450">
    <property type="entry name" value="LRR"/>
    <property type="match status" value="2"/>
</dbReference>
<dbReference type="PANTHER" id="PTHR48051:SF1">
    <property type="entry name" value="RAS SUPPRESSOR PROTEIN 1"/>
    <property type="match status" value="1"/>
</dbReference>
<comment type="similarity">
    <text evidence="2">Belongs to the adenylyl cyclase class-3 family.</text>
</comment>
<feature type="region of interest" description="Disordered" evidence="13">
    <location>
        <begin position="300"/>
        <end position="331"/>
    </location>
</feature>
<dbReference type="InterPro" id="IPR036457">
    <property type="entry name" value="PPM-type-like_dom_sf"/>
</dbReference>
<dbReference type="FunCoup" id="G7DUU8">
    <property type="interactions" value="72"/>
</dbReference>
<feature type="compositionally biased region" description="Basic and acidic residues" evidence="13">
    <location>
        <begin position="1550"/>
        <end position="1563"/>
    </location>
</feature>
<dbReference type="EC" id="4.6.1.1" evidence="3"/>
<feature type="compositionally biased region" description="Polar residues" evidence="13">
    <location>
        <begin position="23"/>
        <end position="44"/>
    </location>
</feature>
<feature type="region of interest" description="Disordered" evidence="13">
    <location>
        <begin position="420"/>
        <end position="569"/>
    </location>
</feature>
<feature type="region of interest" description="Disordered" evidence="13">
    <location>
        <begin position="916"/>
        <end position="951"/>
    </location>
</feature>
<dbReference type="Pfam" id="PF23010">
    <property type="entry name" value="RA_3"/>
    <property type="match status" value="1"/>
</dbReference>
<dbReference type="HOGENOM" id="CLU_000430_1_1_1"/>
<dbReference type="InterPro" id="IPR001054">
    <property type="entry name" value="A/G_cyclase"/>
</dbReference>
<dbReference type="GO" id="GO:0004016">
    <property type="term" value="F:adenylate cyclase activity"/>
    <property type="evidence" value="ECO:0007669"/>
    <property type="project" value="UniProtKB-EC"/>
</dbReference>
<dbReference type="SUPFAM" id="SSF55073">
    <property type="entry name" value="Nucleotide cyclase"/>
    <property type="match status" value="1"/>
</dbReference>
<dbReference type="Pfam" id="PF12799">
    <property type="entry name" value="LRR_4"/>
    <property type="match status" value="1"/>
</dbReference>
<dbReference type="SMART" id="SM00364">
    <property type="entry name" value="LRR_BAC"/>
    <property type="match status" value="12"/>
</dbReference>
<dbReference type="Pfam" id="PF13855">
    <property type="entry name" value="LRR_8"/>
    <property type="match status" value="3"/>
</dbReference>
<dbReference type="Proteomes" id="UP000009131">
    <property type="component" value="Unassembled WGS sequence"/>
</dbReference>
<feature type="region of interest" description="Disordered" evidence="13">
    <location>
        <begin position="1544"/>
        <end position="1563"/>
    </location>
</feature>
<dbReference type="InterPro" id="IPR025875">
    <property type="entry name" value="Leu-rich_rpt_4"/>
</dbReference>
<sequence length="2490" mass="271163">MSLTASRLIQLEWQQRLAASMGSHANSQASPISDRQSAQISPTDELQVETPCEVEHKFLNEDSVTLDYLAELDEFTLVAPAGISLVPISAPNGGRMDSGQARQSRTSLRLGHRRRSSAVIIKSVLVKLKNRLSSRPTSSSHLSMPVPDEELGSPAGPTLTSRLSSQGILRHSRSFSQPVFSAREAGTVKFEMHSHKHRSLNSIIPIDGGPGAAPLSVSTRYSMPDYLSVAPSMLLEGSHAHIEHLHPPERHSSLPISVARRVSHATLTKGLKRAPSQPMISKPLRKASQVDLAPKHPELDLSISPGAQGGCGKTLPTRPLVRGRDPAFPVNRPTITKRRRLSGLPTSARPFAVQPVPSDNVFDHYGIGETEEAREELCIRHHRDFELRAKPAAGDLASRRDGPLPALNLGTLPGALGSDTAQAAMSGSGSSSKVLELMGDGPATPSEIDEASHANFWSGRKASHAKSARDGSPSASRRTSRAQSGSLRPLEANSPSNGDRRTSAFPHLHMSPKRRKPSDNTAMPGGPVDSLRKSMDDGTSPRASFSASMPPKTAPDAIKPFAASPTDSSKLARPAFSLRTESSDKIATFRALKVQHATQQAHGMPLGAPLYSPGDTSAPLPGDLSPRAMDDSWLGRTPGQRSLSIASILSESEASLGTASPNSQQRVSNYPAETPSAGEMKDIVPFLYPEPEELSPTELSRSRHASISQQAIKRPSLMRNGKSSSRLNIEPLDLSGAGAKAHKRGLLAMLRRKSSAKDALHDSFRTAGGSFSSITSGIAPEDQSRRNSPPKLVPRTQELRSKRKSGKERQDSLSVPPNNGMSLDTNLSSMDGIINFDATPRSASRDMDGIPPSRTGSFLDKPYPPGRRRPSTAPSLPAPSEGAAVFTLADTRSRKAPALAGDGIWQAGYGTTFGGIVGKDTPSTQTRRPSYVSSDGNGATDIRRGSTSTMTSVSGVGGVDLASKPGNFVPGAAWTAPESWAVKGDLVPDADSTDSDEIGDDDGEGEEKQDKDQPGDLDASVISLPAASRIATRRGSAISLRGQSSGRVDGSTKRPSTGTSTVFRMPNFTIRVYKADQVHATISAPVSTTAHELQTMIARRPGFVTLKGASYKIFIREHGLERVMAGTERPLLLQRRRLEQAGYADIDRPEDLGREDHSYLCKFSFKAETAFTFEAAEETWEGFQYIDLQARSLSTVPIFLYRHAHEIVSLNLSRNPKIDLPADFVQLCTNLRELRLSNLTIKKLPQSIRECPSLTRLDASNNRIVELDHIQLDEVTELTSLKFHNNRLWSLPAYFSKITGLKYLNISNNKFDTFPPVIASLVSLVDLDVSFNLLTELPESMADLLQLQRLIISGNAIARLPASFAKLVELRELDCRRNILEDLSVLAGMPKLETLRCEHNQITSLSLDSPAMLALEAAHNAITKIALVQMASSLTSINLSHAKLTSLDDIFFRELKSLTALVLDNNQLKTLSESLTELERLASFSCRNNLLEALPESIGNLVHLTHLDVSRNDLSALPSSIWLCPEIVSLTACSNLLTTLPDVPSPVEAEGERKQSVAAGGREKPPMALSLQKLYLADNQLPDGTLAAVATISELRVLNLSFNEIYELKRGSLSKLKLLEELYLSGNELTTLPEEDFARLTDLRILFLNGNKLQTLPAELGEITRLEALDVGNNMLKYNIANWSYDWNWNWNLELRYLNLSGNQRLEIKPADVRAMQAQDGLSAAKRRNLSNFNALRKLRILGLIDVTLTIPVIPDDTEDRRVRTSLSEINQMAYGIADTLGKAHSLGMADLVVPRFRGKEDEALFGLFDGRVHTNTGGCRLAKYLQDCFAASMSFELNKLREGESVEEAMRRTFLNINRDYGNILQPLFDIKRKESGDNAGDRALAVGTSAADVRSGASAVVAYISKKQLVVANVGDALAVISGRSGSARVLSAHHTPMDPAETANIRAAEGWVSPKGLVNDEVEVSRSFGCFHVFPAISVRPAVFTVDLADTDDFVILANRGLWDYMSYQGAVDVARSERADPMLAAQKLRDLAIGYGSNQNIMVMVVSVGDLFKQKKPLSRGIGGAQAAGDDDYQTERRRRGFGNAPGERYLTLLDREVPPPVGTLALVFTDIVNSTSLWETNPGMQMAMRMHNQLLRRQLRAIGGYEVKTEGDAFMVSFPTISAAMLWCFTVQLELLREDWPTSILNSEDGKEVLGANGEMLYRGLSVRMGIHWGQPVCEADPITRRMDYFGPMVNRSARIGAVADGGQIVASADAIELIKAMIDPSDLIDARNGSEEDGDWQSNLDEKSQRDILAIRKMGFGITELGDRRLKGLETPEFLSLIYPKELANRIKSVSAGQLGASSKPAEIYDPIPQIIDVNHVRQLAFICLRLEALSAGNAPEAQTAFMSLPVGASPLVGVNSRDHFHYKTRVHPHLLTYPTRADATDEELLAVVESLLVRIENVLATYTLRQLGPYADVLSVLSELTRQDPKYVLHALSLFAQTA</sequence>
<feature type="region of interest" description="Disordered" evidence="13">
    <location>
        <begin position="985"/>
        <end position="1020"/>
    </location>
</feature>
<dbReference type="InterPro" id="IPR001932">
    <property type="entry name" value="PPM-type_phosphatase-like_dom"/>
</dbReference>
<protein>
    <recommendedName>
        <fullName evidence="4">Adenylate cyclase</fullName>
        <ecNumber evidence="3">4.6.1.1</ecNumber>
    </recommendedName>
    <alternativeName>
        <fullName evidence="11">ATP pyrophosphate-lyase</fullName>
    </alternativeName>
    <alternativeName>
        <fullName evidence="12">Adenylyl cyclase</fullName>
    </alternativeName>
</protein>
<keyword evidence="7" id="KW-0677">Repeat</keyword>
<dbReference type="SMART" id="SM00369">
    <property type="entry name" value="LRR_TYP"/>
    <property type="match status" value="11"/>
</dbReference>
<comment type="caution">
    <text evidence="17">The sequence shown here is derived from an EMBL/GenBank/DDBJ whole genome shotgun (WGS) entry which is preliminary data.</text>
</comment>
<name>G7DUU8_MIXOS</name>
<feature type="region of interest" description="Disordered" evidence="13">
    <location>
        <begin position="764"/>
        <end position="880"/>
    </location>
</feature>
<reference evidence="17 18" key="2">
    <citation type="journal article" date="2012" name="Open Biol.">
        <title>Characteristics of nucleosomes and linker DNA regions on the genome of the basidiomycete Mixia osmundae revealed by mono- and dinucleosome mapping.</title>
        <authorList>
            <person name="Nishida H."/>
            <person name="Kondo S."/>
            <person name="Matsumoto T."/>
            <person name="Suzuki Y."/>
            <person name="Yoshikawa H."/>
            <person name="Taylor T.D."/>
            <person name="Sugiyama J."/>
        </authorList>
    </citation>
    <scope>NUCLEOTIDE SEQUENCE [LARGE SCALE GENOMIC DNA]</scope>
    <source>
        <strain evidence="18">CBS 9802 / IAM 14324 / JCM 22182 / KY 12970</strain>
    </source>
</reference>
<evidence type="ECO:0000256" key="13">
    <source>
        <dbReference type="SAM" id="MobiDB-lite"/>
    </source>
</evidence>
<evidence type="ECO:0000313" key="18">
    <source>
        <dbReference type="Proteomes" id="UP000009131"/>
    </source>
</evidence>
<evidence type="ECO:0000256" key="10">
    <source>
        <dbReference type="ARBA" id="ARBA00023239"/>
    </source>
</evidence>
<dbReference type="EMBL" id="BABT02000032">
    <property type="protein sequence ID" value="GAA94358.1"/>
    <property type="molecule type" value="Genomic_DNA"/>
</dbReference>
<dbReference type="STRING" id="764103.G7DUU8"/>